<protein>
    <submittedName>
        <fullName evidence="7">ABC-type uncharacterized transport system permease subunit</fullName>
    </submittedName>
</protein>
<dbReference type="InterPro" id="IPR001851">
    <property type="entry name" value="ABC_transp_permease"/>
</dbReference>
<evidence type="ECO:0000256" key="3">
    <source>
        <dbReference type="ARBA" id="ARBA00022692"/>
    </source>
</evidence>
<feature type="transmembrane region" description="Helical" evidence="6">
    <location>
        <begin position="325"/>
        <end position="345"/>
    </location>
</feature>
<dbReference type="Proteomes" id="UP001237780">
    <property type="component" value="Unassembled WGS sequence"/>
</dbReference>
<feature type="transmembrane region" description="Helical" evidence="6">
    <location>
        <begin position="281"/>
        <end position="313"/>
    </location>
</feature>
<accession>A0ABU0S8R1</accession>
<feature type="transmembrane region" description="Helical" evidence="6">
    <location>
        <begin position="58"/>
        <end position="82"/>
    </location>
</feature>
<feature type="transmembrane region" description="Helical" evidence="6">
    <location>
        <begin position="12"/>
        <end position="38"/>
    </location>
</feature>
<comment type="subcellular location">
    <subcellularLocation>
        <location evidence="1">Cell membrane</location>
        <topology evidence="1">Multi-pass membrane protein</topology>
    </subcellularLocation>
</comment>
<evidence type="ECO:0000313" key="7">
    <source>
        <dbReference type="EMBL" id="MDQ0997152.1"/>
    </source>
</evidence>
<keyword evidence="5 6" id="KW-0472">Membrane</keyword>
<feature type="transmembrane region" description="Helical" evidence="6">
    <location>
        <begin position="118"/>
        <end position="139"/>
    </location>
</feature>
<feature type="transmembrane region" description="Helical" evidence="6">
    <location>
        <begin position="238"/>
        <end position="261"/>
    </location>
</feature>
<organism evidence="7 8">
    <name type="scientific">Phyllobacterium ifriqiyense</name>
    <dbReference type="NCBI Taxonomy" id="314238"/>
    <lineage>
        <taxon>Bacteria</taxon>
        <taxon>Pseudomonadati</taxon>
        <taxon>Pseudomonadota</taxon>
        <taxon>Alphaproteobacteria</taxon>
        <taxon>Hyphomicrobiales</taxon>
        <taxon>Phyllobacteriaceae</taxon>
        <taxon>Phyllobacterium</taxon>
    </lineage>
</organism>
<comment type="caution">
    <text evidence="7">The sequence shown here is derived from an EMBL/GenBank/DDBJ whole genome shotgun (WGS) entry which is preliminary data.</text>
</comment>
<dbReference type="PANTHER" id="PTHR47089">
    <property type="entry name" value="ABC TRANSPORTER, PERMEASE PROTEIN"/>
    <property type="match status" value="1"/>
</dbReference>
<dbReference type="CDD" id="cd06580">
    <property type="entry name" value="TM_PBP1_transp_TpRbsC_like"/>
    <property type="match status" value="1"/>
</dbReference>
<evidence type="ECO:0000313" key="8">
    <source>
        <dbReference type="Proteomes" id="UP001237780"/>
    </source>
</evidence>
<feature type="transmembrane region" description="Helical" evidence="6">
    <location>
        <begin position="94"/>
        <end position="112"/>
    </location>
</feature>
<dbReference type="Pfam" id="PF02653">
    <property type="entry name" value="BPD_transp_2"/>
    <property type="match status" value="1"/>
</dbReference>
<dbReference type="EMBL" id="JAUSZT010000003">
    <property type="protein sequence ID" value="MDQ0997152.1"/>
    <property type="molecule type" value="Genomic_DNA"/>
</dbReference>
<proteinExistence type="predicted"/>
<keyword evidence="3 6" id="KW-0812">Transmembrane</keyword>
<feature type="transmembrane region" description="Helical" evidence="6">
    <location>
        <begin position="148"/>
        <end position="166"/>
    </location>
</feature>
<evidence type="ECO:0000256" key="1">
    <source>
        <dbReference type="ARBA" id="ARBA00004651"/>
    </source>
</evidence>
<sequence length="362" mass="37343">MMRISLQPRNDVSLNARIIISVIAALAAFALVAVPVSFAGVSPLTAYWLMFKGSFGSMFAFSETLTRATPLVLTGLAAAIAFRAKLWNIGAEGQLYAGALAAVGVGSGLLSLPGPLLIPAIILAGIIAGGLLMIVPALLKLRFGADEVVVTLLLNFIVILFVQMLIEGPIKDPLALGWPQSVPLADAAAFPKLFARMRVHGGLIIGLVAALILWITVSKTVLGFEIRAVGENKPAARFAGVPVNATVLKVALISGGLAGLAGVSEVAGVKGYLSADLSPGFGYSGIVVAMLAGLHPLGVVLAALFVAAVFVGADSMSRATGVSNYLADLVVALSLLCVLVGGFFLRYRLKFERGISPLQAGE</sequence>
<keyword evidence="2" id="KW-1003">Cell membrane</keyword>
<keyword evidence="4 6" id="KW-1133">Transmembrane helix</keyword>
<evidence type="ECO:0000256" key="6">
    <source>
        <dbReference type="SAM" id="Phobius"/>
    </source>
</evidence>
<reference evidence="7 8" key="1">
    <citation type="submission" date="2023-07" db="EMBL/GenBank/DDBJ databases">
        <title>Comparative genomics of wheat-associated soil bacteria to identify genetic determinants of phenazine resistance.</title>
        <authorList>
            <person name="Mouncey N."/>
        </authorList>
    </citation>
    <scope>NUCLEOTIDE SEQUENCE [LARGE SCALE GENOMIC DNA]</scope>
    <source>
        <strain evidence="7 8">W4I11</strain>
    </source>
</reference>
<evidence type="ECO:0000256" key="2">
    <source>
        <dbReference type="ARBA" id="ARBA00022475"/>
    </source>
</evidence>
<feature type="transmembrane region" description="Helical" evidence="6">
    <location>
        <begin position="199"/>
        <end position="217"/>
    </location>
</feature>
<keyword evidence="8" id="KW-1185">Reference proteome</keyword>
<evidence type="ECO:0000256" key="5">
    <source>
        <dbReference type="ARBA" id="ARBA00023136"/>
    </source>
</evidence>
<evidence type="ECO:0000256" key="4">
    <source>
        <dbReference type="ARBA" id="ARBA00022989"/>
    </source>
</evidence>
<name>A0ABU0S8R1_9HYPH</name>
<dbReference type="PANTHER" id="PTHR47089:SF1">
    <property type="entry name" value="GUANOSINE ABC TRANSPORTER PERMEASE PROTEIN NUPP"/>
    <property type="match status" value="1"/>
</dbReference>
<gene>
    <name evidence="7" type="ORF">QFZ34_002334</name>
</gene>